<dbReference type="GO" id="GO:0003677">
    <property type="term" value="F:DNA binding"/>
    <property type="evidence" value="ECO:0007669"/>
    <property type="project" value="InterPro"/>
</dbReference>
<evidence type="ECO:0000313" key="2">
    <source>
        <dbReference type="EMBL" id="ADH87338.1"/>
    </source>
</evidence>
<name>D6ZZS4_ANCN5</name>
<feature type="compositionally biased region" description="Polar residues" evidence="1">
    <location>
        <begin position="73"/>
        <end position="84"/>
    </location>
</feature>
<evidence type="ECO:0000256" key="1">
    <source>
        <dbReference type="SAM" id="MobiDB-lite"/>
    </source>
</evidence>
<dbReference type="SUPFAM" id="SSF47413">
    <property type="entry name" value="lambda repressor-like DNA-binding domains"/>
    <property type="match status" value="1"/>
</dbReference>
<dbReference type="STRING" id="639283.Snov_0001"/>
<keyword evidence="3" id="KW-1185">Reference proteome</keyword>
<proteinExistence type="predicted"/>
<dbReference type="Proteomes" id="UP000006633">
    <property type="component" value="Chromosome"/>
</dbReference>
<dbReference type="EMBL" id="CP002026">
    <property type="protein sequence ID" value="ADH87338.1"/>
    <property type="molecule type" value="Genomic_DNA"/>
</dbReference>
<dbReference type="Pfam" id="PF13560">
    <property type="entry name" value="HTH_31"/>
    <property type="match status" value="1"/>
</dbReference>
<dbReference type="eggNOG" id="ENOG50313IA">
    <property type="taxonomic scope" value="Bacteria"/>
</dbReference>
<protein>
    <submittedName>
        <fullName evidence="2">Helix-turn-helix domain protein</fullName>
    </submittedName>
</protein>
<dbReference type="HOGENOM" id="CLU_2398161_0_0_5"/>
<reference evidence="2 3" key="1">
    <citation type="journal article" date="2012" name="Stand. Genomic Sci.">
        <title>Complete genome sequence of the facultatively chemolithoautotrophic and methylotrophic alpha Proteobacterium Starkeya novella type strain (ATCC 8093(T)).</title>
        <authorList>
            <person name="Kappler U."/>
            <person name="Davenport K."/>
            <person name="Beatson S."/>
            <person name="Lucas S."/>
            <person name="Lapidus A."/>
            <person name="Copeland A."/>
            <person name="Berry K.W."/>
            <person name="Glavina Del Rio T."/>
            <person name="Hammon N."/>
            <person name="Dalin E."/>
            <person name="Tice H."/>
            <person name="Pitluck S."/>
            <person name="Richardson P."/>
            <person name="Bruce D."/>
            <person name="Goodwin L.A."/>
            <person name="Han C."/>
            <person name="Tapia R."/>
            <person name="Detter J.C."/>
            <person name="Chang Y.J."/>
            <person name="Jeffries C.D."/>
            <person name="Land M."/>
            <person name="Hauser L."/>
            <person name="Kyrpides N.C."/>
            <person name="Goker M."/>
            <person name="Ivanova N."/>
            <person name="Klenk H.P."/>
            <person name="Woyke T."/>
        </authorList>
    </citation>
    <scope>NUCLEOTIDE SEQUENCE [LARGE SCALE GENOMIC DNA]</scope>
    <source>
        <strain evidence="3">ATCC 8093 / DSM 506 / JCM 20403 / CCM 1077 / IAM 12100 / NBRC 12443 / NCIMB 10456</strain>
    </source>
</reference>
<sequence>MCWATLGAGVRVTRETRGHGVREAAAAAGVSAATVSRCENGRELSFDSLARLSAYVGLHPHAYTVKPFPDPGSTGNTHCNSLKTQEAPHDRHG</sequence>
<evidence type="ECO:0000313" key="3">
    <source>
        <dbReference type="Proteomes" id="UP000006633"/>
    </source>
</evidence>
<feature type="region of interest" description="Disordered" evidence="1">
    <location>
        <begin position="68"/>
        <end position="93"/>
    </location>
</feature>
<gene>
    <name evidence="2" type="ordered locus">Snov_0001</name>
</gene>
<dbReference type="KEGG" id="sno:Snov_0001"/>
<dbReference type="InterPro" id="IPR010982">
    <property type="entry name" value="Lambda_DNA-bd_dom_sf"/>
</dbReference>
<dbReference type="Gene3D" id="1.10.260.40">
    <property type="entry name" value="lambda repressor-like DNA-binding domains"/>
    <property type="match status" value="1"/>
</dbReference>
<accession>D6ZZS4</accession>
<organism evidence="2 3">
    <name type="scientific">Ancylobacter novellus (strain ATCC 8093 / DSM 506 / JCM 20403 / CCM 1077 / IAM 12100 / NBRC 12443 / NCIMB 10456)</name>
    <name type="common">Starkeya novella</name>
    <dbReference type="NCBI Taxonomy" id="639283"/>
    <lineage>
        <taxon>Bacteria</taxon>
        <taxon>Pseudomonadati</taxon>
        <taxon>Pseudomonadota</taxon>
        <taxon>Alphaproteobacteria</taxon>
        <taxon>Hyphomicrobiales</taxon>
        <taxon>Xanthobacteraceae</taxon>
        <taxon>Ancylobacter</taxon>
    </lineage>
</organism>
<dbReference type="AlphaFoldDB" id="D6ZZS4"/>